<proteinExistence type="predicted"/>
<dbReference type="HOGENOM" id="CLU_2319695_0_0_1"/>
<evidence type="ECO:0000313" key="1">
    <source>
        <dbReference type="EMBL" id="EEH06024.1"/>
    </source>
</evidence>
<dbReference type="AlphaFoldDB" id="C0NQR0"/>
<name>C0NQR0_AJECG</name>
<organism evidence="1 2">
    <name type="scientific">Ajellomyces capsulatus (strain G186AR / H82 / ATCC MYA-2454 / RMSCC 2432)</name>
    <name type="common">Darling's disease fungus</name>
    <name type="synonym">Histoplasma capsulatum</name>
    <dbReference type="NCBI Taxonomy" id="447093"/>
    <lineage>
        <taxon>Eukaryota</taxon>
        <taxon>Fungi</taxon>
        <taxon>Dikarya</taxon>
        <taxon>Ascomycota</taxon>
        <taxon>Pezizomycotina</taxon>
        <taxon>Eurotiomycetes</taxon>
        <taxon>Eurotiomycetidae</taxon>
        <taxon>Onygenales</taxon>
        <taxon>Ajellomycetaceae</taxon>
        <taxon>Histoplasma</taxon>
    </lineage>
</organism>
<evidence type="ECO:0000313" key="2">
    <source>
        <dbReference type="Proteomes" id="UP000001631"/>
    </source>
</evidence>
<gene>
    <name evidence="1" type="ORF">HCBG_05340</name>
</gene>
<dbReference type="EMBL" id="GG663369">
    <property type="protein sequence ID" value="EEH06024.1"/>
    <property type="molecule type" value="Genomic_DNA"/>
</dbReference>
<dbReference type="InParanoid" id="C0NQR0"/>
<dbReference type="GeneID" id="69038356"/>
<accession>C0NQR0</accession>
<protein>
    <submittedName>
        <fullName evidence="1">Uncharacterized protein</fullName>
    </submittedName>
</protein>
<reference evidence="1" key="1">
    <citation type="submission" date="2009-02" db="EMBL/GenBank/DDBJ databases">
        <title>The Genome Sequence of Ajellomyces capsulatus strain G186AR.</title>
        <authorList>
            <consortium name="The Broad Institute Genome Sequencing Platform"/>
            <person name="Champion M."/>
            <person name="Cuomo C."/>
            <person name="Ma L.-J."/>
            <person name="Henn M.R."/>
            <person name="Sil A."/>
            <person name="Goldman B."/>
            <person name="Young S.K."/>
            <person name="Kodira C.D."/>
            <person name="Zeng Q."/>
            <person name="Koehrsen M."/>
            <person name="Alvarado L."/>
            <person name="Berlin A."/>
            <person name="Borenstein D."/>
            <person name="Chen Z."/>
            <person name="Engels R."/>
            <person name="Freedman E."/>
            <person name="Gellesch M."/>
            <person name="Goldberg J."/>
            <person name="Griggs A."/>
            <person name="Gujja S."/>
            <person name="Heiman D."/>
            <person name="Hepburn T."/>
            <person name="Howarth C."/>
            <person name="Jen D."/>
            <person name="Larson L."/>
            <person name="Lewis B."/>
            <person name="Mehta T."/>
            <person name="Park D."/>
            <person name="Pearson M."/>
            <person name="Roberts A."/>
            <person name="Saif S."/>
            <person name="Shea T."/>
            <person name="Shenoy N."/>
            <person name="Sisk P."/>
            <person name="Stolte C."/>
            <person name="Sykes S."/>
            <person name="Walk T."/>
            <person name="White J."/>
            <person name="Yandava C."/>
            <person name="Klein B."/>
            <person name="McEwen J.G."/>
            <person name="Puccia R."/>
            <person name="Goldman G.H."/>
            <person name="Felipe M.S."/>
            <person name="Nino-Vega G."/>
            <person name="San-Blas G."/>
            <person name="Taylor J."/>
            <person name="Mendoza L."/>
            <person name="Galagan J."/>
            <person name="Nusbaum C."/>
            <person name="Birren B."/>
        </authorList>
    </citation>
    <scope>NUCLEOTIDE SEQUENCE</scope>
    <source>
        <strain evidence="1">G186AR</strain>
    </source>
</reference>
<sequence>MAVAGSQLPQVRRGLALINNPVWSRPSLDPCVVERSSTYYVQCIVHYTSTLQLSLGREVLEEGGPGYLLWLARLALKPAPREFWMGRGPPALVGPSVLV</sequence>
<dbReference type="Proteomes" id="UP000001631">
    <property type="component" value="Unassembled WGS sequence"/>
</dbReference>
<dbReference type="RefSeq" id="XP_045286505.1">
    <property type="nucleotide sequence ID" value="XM_045432389.1"/>
</dbReference>
<keyword evidence="2" id="KW-1185">Reference proteome</keyword>